<evidence type="ECO:0000259" key="6">
    <source>
        <dbReference type="Pfam" id="PF19906"/>
    </source>
</evidence>
<keyword evidence="8" id="KW-1185">Reference proteome</keyword>
<keyword evidence="1" id="KW-0456">Lyase</keyword>
<feature type="domain" description="C-glycoside deglycosidase beta subunit" evidence="6">
    <location>
        <begin position="349"/>
        <end position="458"/>
    </location>
</feature>
<dbReference type="Pfam" id="PF01261">
    <property type="entry name" value="AP_endonuc_2"/>
    <property type="match status" value="1"/>
</dbReference>
<organism evidence="7 8">
    <name type="scientific">Schaedlerella arabinosiphila</name>
    <dbReference type="NCBI Taxonomy" id="2044587"/>
    <lineage>
        <taxon>Bacteria</taxon>
        <taxon>Bacillati</taxon>
        <taxon>Bacillota</taxon>
        <taxon>Clostridia</taxon>
        <taxon>Lachnospirales</taxon>
        <taxon>Lachnospiraceae</taxon>
        <taxon>Schaedlerella</taxon>
    </lineage>
</organism>
<evidence type="ECO:0000256" key="4">
    <source>
        <dbReference type="ARBA" id="ARBA00047208"/>
    </source>
</evidence>
<dbReference type="InterPro" id="IPR013022">
    <property type="entry name" value="Xyl_isomerase-like_TIM-brl"/>
</dbReference>
<evidence type="ECO:0000313" key="8">
    <source>
        <dbReference type="Proteomes" id="UP000274920"/>
    </source>
</evidence>
<dbReference type="InterPro" id="IPR036237">
    <property type="entry name" value="Xyl_isomerase-like_sf"/>
</dbReference>
<evidence type="ECO:0000256" key="2">
    <source>
        <dbReference type="ARBA" id="ARBA00023277"/>
    </source>
</evidence>
<dbReference type="AlphaFoldDB" id="A0A3R8M2I8"/>
<dbReference type="InterPro" id="IPR045959">
    <property type="entry name" value="CGDB"/>
</dbReference>
<evidence type="ECO:0000259" key="5">
    <source>
        <dbReference type="Pfam" id="PF01261"/>
    </source>
</evidence>
<feature type="domain" description="Xylose isomerase-like TIM barrel" evidence="5">
    <location>
        <begin position="29"/>
        <end position="306"/>
    </location>
</feature>
<accession>A0A3R8M2I8</accession>
<dbReference type="EMBL" id="RHJS01000002">
    <property type="protein sequence ID" value="RRK34606.1"/>
    <property type="molecule type" value="Genomic_DNA"/>
</dbReference>
<name>A0A3R8M2I8_9FIRM</name>
<dbReference type="InterPro" id="IPR050312">
    <property type="entry name" value="IolE/XylAMocC-like"/>
</dbReference>
<sequence>MGHNIKRSVTIYSWHRQVEAGKLTWEDCIKAAVKMGCSGLELLGQLYFRYCPEALQEDIDSWEEMMWKYGTKTIAHDFFVDKTMYAHRNLTVKESVDIVRRHALFAKSIHCPVMRIGGQVDPEVFRQSVPILEDLGVKMGLEIHSGSSSFCLPQVQDVIEVIRQSGSKYIGIVPDMSMFCKEVSQSQLALARSEGVDEKLVEEVENLYKQVDNVQFRSFCNEQMELAKDEATKGFLARIRRTEYYDPKVLLEHMPYIIHCHGKFYEMTEDCEESTIDYPGILNVLVEGGYDGYISAEYEGRPINGDTFEPFRRYQKMLDKYLGHYPEANYPEWPNAEPVKGGGFGVPNQALLPKGFQNHYENGECTGFEVQVSSYYYRGVPLSLFESCYVEVNGKMYGPESMRVKVDGETFRFKDMCDVTLHYWNKGYPATIIIDEPGGLEVGKEYRVSAVVTIRAYYMREGIAAQLAGTQVKMPSAEKRILEA</sequence>
<dbReference type="GO" id="GO:0016829">
    <property type="term" value="F:lyase activity"/>
    <property type="evidence" value="ECO:0007669"/>
    <property type="project" value="UniProtKB-KW"/>
</dbReference>
<protein>
    <recommendedName>
        <fullName evidence="4">C-deglycosylation enzyme beta subunit</fullName>
    </recommendedName>
</protein>
<evidence type="ECO:0000256" key="3">
    <source>
        <dbReference type="ARBA" id="ARBA00046336"/>
    </source>
</evidence>
<dbReference type="PANTHER" id="PTHR12110:SF53">
    <property type="entry name" value="BLR5974 PROTEIN"/>
    <property type="match status" value="1"/>
</dbReference>
<reference evidence="7" key="1">
    <citation type="submission" date="2018-10" db="EMBL/GenBank/DDBJ databases">
        <title>Schaedlerella arabinophila gen. nov. sp. nov., isolated from the mouse intestinal tract and comparative analysis with the genome of the closely related altered Schaedler flora strain ASF502.</title>
        <authorList>
            <person name="Miyake S."/>
            <person name="Soh M."/>
            <person name="Seedorf H."/>
        </authorList>
    </citation>
    <scope>NUCLEOTIDE SEQUENCE [LARGE SCALE GENOMIC DNA]</scope>
    <source>
        <strain evidence="7">DSM 106076</strain>
    </source>
</reference>
<gene>
    <name evidence="7" type="ORF">EBB54_27160</name>
</gene>
<keyword evidence="2" id="KW-0119">Carbohydrate metabolism</keyword>
<evidence type="ECO:0000313" key="7">
    <source>
        <dbReference type="EMBL" id="RRK34606.1"/>
    </source>
</evidence>
<comment type="similarity">
    <text evidence="3">Belongs to the C-glycoside deglycosidase beta subunit family.</text>
</comment>
<comment type="caution">
    <text evidence="7">The sequence shown here is derived from an EMBL/GenBank/DDBJ whole genome shotgun (WGS) entry which is preliminary data.</text>
</comment>
<dbReference type="Gene3D" id="3.20.20.150">
    <property type="entry name" value="Divalent-metal-dependent TIM barrel enzymes"/>
    <property type="match status" value="1"/>
</dbReference>
<proteinExistence type="inferred from homology"/>
<evidence type="ECO:0000256" key="1">
    <source>
        <dbReference type="ARBA" id="ARBA00023239"/>
    </source>
</evidence>
<dbReference type="Proteomes" id="UP000274920">
    <property type="component" value="Unassembled WGS sequence"/>
</dbReference>
<dbReference type="PANTHER" id="PTHR12110">
    <property type="entry name" value="HYDROXYPYRUVATE ISOMERASE"/>
    <property type="match status" value="1"/>
</dbReference>
<dbReference type="SUPFAM" id="SSF51658">
    <property type="entry name" value="Xylose isomerase-like"/>
    <property type="match status" value="1"/>
</dbReference>
<dbReference type="Pfam" id="PF19906">
    <property type="entry name" value="CGDB"/>
    <property type="match status" value="1"/>
</dbReference>
<dbReference type="RefSeq" id="WP_125129705.1">
    <property type="nucleotide sequence ID" value="NZ_RHJS01000002.1"/>
</dbReference>